<gene>
    <name evidence="1" type="ORF">AVEN_104620_1</name>
</gene>
<organism evidence="1 2">
    <name type="scientific">Araneus ventricosus</name>
    <name type="common">Orbweaver spider</name>
    <name type="synonym">Epeira ventricosa</name>
    <dbReference type="NCBI Taxonomy" id="182803"/>
    <lineage>
        <taxon>Eukaryota</taxon>
        <taxon>Metazoa</taxon>
        <taxon>Ecdysozoa</taxon>
        <taxon>Arthropoda</taxon>
        <taxon>Chelicerata</taxon>
        <taxon>Arachnida</taxon>
        <taxon>Araneae</taxon>
        <taxon>Araneomorphae</taxon>
        <taxon>Entelegynae</taxon>
        <taxon>Araneoidea</taxon>
        <taxon>Araneidae</taxon>
        <taxon>Araneus</taxon>
    </lineage>
</organism>
<reference evidence="1 2" key="1">
    <citation type="journal article" date="2019" name="Sci. Rep.">
        <title>Orb-weaving spider Araneus ventricosus genome elucidates the spidroin gene catalogue.</title>
        <authorList>
            <person name="Kono N."/>
            <person name="Nakamura H."/>
            <person name="Ohtoshi R."/>
            <person name="Moran D.A.P."/>
            <person name="Shinohara A."/>
            <person name="Yoshida Y."/>
            <person name="Fujiwara M."/>
            <person name="Mori M."/>
            <person name="Tomita M."/>
            <person name="Arakawa K."/>
        </authorList>
    </citation>
    <scope>NUCLEOTIDE SEQUENCE [LARGE SCALE GENOMIC DNA]</scope>
</reference>
<dbReference type="AlphaFoldDB" id="A0A4Y2BEW9"/>
<dbReference type="Proteomes" id="UP000499080">
    <property type="component" value="Unassembled WGS sequence"/>
</dbReference>
<keyword evidence="2" id="KW-1185">Reference proteome</keyword>
<dbReference type="EMBL" id="BGPR01000066">
    <property type="protein sequence ID" value="GBL89664.1"/>
    <property type="molecule type" value="Genomic_DNA"/>
</dbReference>
<comment type="caution">
    <text evidence="1">The sequence shown here is derived from an EMBL/GenBank/DDBJ whole genome shotgun (WGS) entry which is preliminary data.</text>
</comment>
<accession>A0A4Y2BEW9</accession>
<evidence type="ECO:0000313" key="2">
    <source>
        <dbReference type="Proteomes" id="UP000499080"/>
    </source>
</evidence>
<name>A0A4Y2BEW9_ARAVE</name>
<evidence type="ECO:0000313" key="1">
    <source>
        <dbReference type="EMBL" id="GBL89664.1"/>
    </source>
</evidence>
<sequence>MSFDPINVNMLIRDKALADLSGCCVILLGLPPGHSPDCPLEWLLAGEGGCLHYLLRVSRPEVPSTKLYCILAVLPTICRLYFVLIRRKILPLHLFWSSNHPCRSGFPMLYPAIY</sequence>
<proteinExistence type="predicted"/>
<protein>
    <submittedName>
        <fullName evidence="1">Uncharacterized protein</fullName>
    </submittedName>
</protein>